<evidence type="ECO:0000256" key="8">
    <source>
        <dbReference type="ARBA" id="ARBA00022563"/>
    </source>
</evidence>
<evidence type="ECO:0000256" key="18">
    <source>
        <dbReference type="ARBA" id="ARBA00044970"/>
    </source>
</evidence>
<dbReference type="PATRIC" id="fig|47311.3.peg.327"/>
<keyword evidence="21" id="KW-1185">Reference proteome</keyword>
<dbReference type="HAMAP" id="MF_01096">
    <property type="entry name" value="MtrC"/>
    <property type="match status" value="1"/>
</dbReference>
<keyword evidence="7 19" id="KW-1003">Cell membrane</keyword>
<evidence type="ECO:0000256" key="15">
    <source>
        <dbReference type="ARBA" id="ARBA00023136"/>
    </source>
</evidence>
<keyword evidence="12 19" id="KW-1278">Translocase</keyword>
<evidence type="ECO:0000256" key="14">
    <source>
        <dbReference type="ARBA" id="ARBA00022994"/>
    </source>
</evidence>
<dbReference type="RefSeq" id="WP_067257937.1">
    <property type="nucleotide sequence ID" value="NZ_LWMW01000054.1"/>
</dbReference>
<dbReference type="NCBIfam" id="TIGR01148">
    <property type="entry name" value="mtrC"/>
    <property type="match status" value="1"/>
</dbReference>
<organism evidence="20 21">
    <name type="scientific">Methanobrevibacter cuticularis</name>
    <dbReference type="NCBI Taxonomy" id="47311"/>
    <lineage>
        <taxon>Archaea</taxon>
        <taxon>Methanobacteriati</taxon>
        <taxon>Methanobacteriota</taxon>
        <taxon>Methanomada group</taxon>
        <taxon>Methanobacteria</taxon>
        <taxon>Methanobacteriales</taxon>
        <taxon>Methanobacteriaceae</taxon>
        <taxon>Methanobrevibacter</taxon>
    </lineage>
</organism>
<dbReference type="OrthoDB" id="60591at2157"/>
<comment type="catalytic activity">
    <reaction evidence="17 19">
        <text>5-methyl-5,6,7,8-tetrahydromethanopterin + coenzyme M + 2 Na(+)(in) = 5,6,7,8-tetrahydromethanopterin + methyl-coenzyme M + 2 Na(+)(out)</text>
        <dbReference type="Rhea" id="RHEA:53492"/>
        <dbReference type="ChEBI" id="CHEBI:29101"/>
        <dbReference type="ChEBI" id="CHEBI:58103"/>
        <dbReference type="ChEBI" id="CHEBI:58116"/>
        <dbReference type="ChEBI" id="CHEBI:58286"/>
        <dbReference type="ChEBI" id="CHEBI:58319"/>
        <dbReference type="EC" id="7.2.1.4"/>
    </reaction>
</comment>
<keyword evidence="10 19" id="KW-0808">Transferase</keyword>
<dbReference type="UniPathway" id="UPA00640">
    <property type="reaction ID" value="UER00698"/>
</dbReference>
<protein>
    <recommendedName>
        <fullName evidence="6 19">Tetrahydromethanopterin S-methyltransferase subunit C</fullName>
        <ecNumber evidence="18 19">7.2.1.4</ecNumber>
    </recommendedName>
    <alternativeName>
        <fullName evidence="16 19">N5-methyltetrahydromethanopterin--coenzyme M methyltransferase subunit C</fullName>
    </alternativeName>
</protein>
<evidence type="ECO:0000256" key="6">
    <source>
        <dbReference type="ARBA" id="ARBA00015131"/>
    </source>
</evidence>
<keyword evidence="8 19" id="KW-0554">One-carbon metabolism</keyword>
<feature type="transmembrane region" description="Helical" evidence="19">
    <location>
        <begin position="18"/>
        <end position="35"/>
    </location>
</feature>
<keyword evidence="15 19" id="KW-0472">Membrane</keyword>
<feature type="transmembrane region" description="Helical" evidence="19">
    <location>
        <begin position="134"/>
        <end position="159"/>
    </location>
</feature>
<dbReference type="STRING" id="47311.MBCUT_02970"/>
<evidence type="ECO:0000313" key="20">
    <source>
        <dbReference type="EMBL" id="KZX17250.1"/>
    </source>
</evidence>
<keyword evidence="13 19" id="KW-1133">Transmembrane helix</keyword>
<dbReference type="PIRSF" id="PIRSF006530">
    <property type="entry name" value="MtrC"/>
    <property type="match status" value="1"/>
</dbReference>
<comment type="similarity">
    <text evidence="4 19">Belongs to the MtrC family.</text>
</comment>
<reference evidence="20 21" key="1">
    <citation type="submission" date="2016-04" db="EMBL/GenBank/DDBJ databases">
        <title>Genome sequence of Methanobrevibacter cuticularis DSM 11139.</title>
        <authorList>
            <person name="Poehlein A."/>
            <person name="Seedorf H."/>
            <person name="Daniel R."/>
        </authorList>
    </citation>
    <scope>NUCLEOTIDE SEQUENCE [LARGE SCALE GENOMIC DNA]</scope>
    <source>
        <strain evidence="20 21">DSM 11139</strain>
    </source>
</reference>
<dbReference type="Proteomes" id="UP000077275">
    <property type="component" value="Unassembled WGS sequence"/>
</dbReference>
<keyword evidence="11 19" id="KW-0812">Transmembrane</keyword>
<feature type="transmembrane region" description="Helical" evidence="19">
    <location>
        <begin position="165"/>
        <end position="186"/>
    </location>
</feature>
<dbReference type="GO" id="GO:0032259">
    <property type="term" value="P:methylation"/>
    <property type="evidence" value="ECO:0007669"/>
    <property type="project" value="UniProtKB-KW"/>
</dbReference>
<gene>
    <name evidence="19" type="primary">mtrC</name>
    <name evidence="20" type="ORF">MBCUT_02970</name>
</gene>
<feature type="transmembrane region" description="Helical" evidence="19">
    <location>
        <begin position="41"/>
        <end position="59"/>
    </location>
</feature>
<evidence type="ECO:0000256" key="2">
    <source>
        <dbReference type="ARBA" id="ARBA00004651"/>
    </source>
</evidence>
<evidence type="ECO:0000256" key="17">
    <source>
        <dbReference type="ARBA" id="ARBA00044880"/>
    </source>
</evidence>
<evidence type="ECO:0000256" key="10">
    <source>
        <dbReference type="ARBA" id="ARBA00022679"/>
    </source>
</evidence>
<evidence type="ECO:0000256" key="5">
    <source>
        <dbReference type="ARBA" id="ARBA00011616"/>
    </source>
</evidence>
<evidence type="ECO:0000256" key="9">
    <source>
        <dbReference type="ARBA" id="ARBA00022603"/>
    </source>
</evidence>
<dbReference type="GO" id="GO:0006730">
    <property type="term" value="P:one-carbon metabolic process"/>
    <property type="evidence" value="ECO:0007669"/>
    <property type="project" value="UniProtKB-UniRule"/>
</dbReference>
<dbReference type="AlphaFoldDB" id="A0A166F2K1"/>
<evidence type="ECO:0000256" key="7">
    <source>
        <dbReference type="ARBA" id="ARBA00022475"/>
    </source>
</evidence>
<dbReference type="GO" id="GO:0030269">
    <property type="term" value="F:tetrahydromethanopterin S-methyltransferase activity"/>
    <property type="evidence" value="ECO:0007669"/>
    <property type="project" value="UniProtKB-UniRule"/>
</dbReference>
<evidence type="ECO:0000256" key="12">
    <source>
        <dbReference type="ARBA" id="ARBA00022967"/>
    </source>
</evidence>
<comment type="subcellular location">
    <subcellularLocation>
        <location evidence="2 19">Cell membrane</location>
        <topology evidence="2 19">Multi-pass membrane protein</topology>
    </subcellularLocation>
</comment>
<evidence type="ECO:0000256" key="4">
    <source>
        <dbReference type="ARBA" id="ARBA00007607"/>
    </source>
</evidence>
<comment type="subunit">
    <text evidence="5 19">The complex is composed of 8 subunits; MtrA, MtrB, MtrC, MtrD, MtrE, MtrF, MtrG and MtrH.</text>
</comment>
<dbReference type="GO" id="GO:0019386">
    <property type="term" value="P:methanogenesis, from carbon dioxide"/>
    <property type="evidence" value="ECO:0007669"/>
    <property type="project" value="UniProtKB-UniRule"/>
</dbReference>
<accession>A0A166F2K1</accession>
<dbReference type="EMBL" id="LWMW01000054">
    <property type="protein sequence ID" value="KZX17250.1"/>
    <property type="molecule type" value="Genomic_DNA"/>
</dbReference>
<keyword evidence="9 19" id="KW-0489">Methyltransferase</keyword>
<comment type="caution">
    <text evidence="20">The sequence shown here is derived from an EMBL/GenBank/DDBJ whole genome shotgun (WGS) entry which is preliminary data.</text>
</comment>
<comment type="function">
    <text evidence="1 19">Part of a complex that catalyzes the formation of methyl-coenzyme M and tetrahydromethanopterin from coenzyme M and methyl-tetrahydromethanopterin. This is an energy-conserving, sodium-ion translocating step.</text>
</comment>
<dbReference type="InterPro" id="IPR005865">
    <property type="entry name" value="THM_MeTrfase_su_C"/>
</dbReference>
<proteinExistence type="inferred from homology"/>
<feature type="transmembrane region" description="Helical" evidence="19">
    <location>
        <begin position="231"/>
        <end position="251"/>
    </location>
</feature>
<dbReference type="Pfam" id="PF04211">
    <property type="entry name" value="MtrC"/>
    <property type="match status" value="1"/>
</dbReference>
<name>A0A166F2K1_9EURY</name>
<evidence type="ECO:0000256" key="16">
    <source>
        <dbReference type="ARBA" id="ARBA00029817"/>
    </source>
</evidence>
<evidence type="ECO:0000256" key="1">
    <source>
        <dbReference type="ARBA" id="ARBA00002533"/>
    </source>
</evidence>
<comment type="pathway">
    <text evidence="3 19">One-carbon metabolism; methanogenesis from CO(2); methyl-coenzyme M from 5,10-methylene-5,6,7,8-tetrahydromethanopterin: step 2/2.</text>
</comment>
<feature type="transmembrane region" description="Helical" evidence="19">
    <location>
        <begin position="71"/>
        <end position="91"/>
    </location>
</feature>
<feature type="transmembrane region" description="Helical" evidence="19">
    <location>
        <begin position="97"/>
        <end position="122"/>
    </location>
</feature>
<feature type="transmembrane region" description="Helical" evidence="19">
    <location>
        <begin position="207"/>
        <end position="225"/>
    </location>
</feature>
<evidence type="ECO:0000256" key="13">
    <source>
        <dbReference type="ARBA" id="ARBA00022989"/>
    </source>
</evidence>
<evidence type="ECO:0000256" key="11">
    <source>
        <dbReference type="ARBA" id="ARBA00022692"/>
    </source>
</evidence>
<evidence type="ECO:0000313" key="21">
    <source>
        <dbReference type="Proteomes" id="UP000077275"/>
    </source>
</evidence>
<dbReference type="EC" id="7.2.1.4" evidence="18 19"/>
<dbReference type="GO" id="GO:0005886">
    <property type="term" value="C:plasma membrane"/>
    <property type="evidence" value="ECO:0007669"/>
    <property type="project" value="UniProtKB-SubCell"/>
</dbReference>
<sequence>MSVAGGGSSESAISPEKVLALGIIGGLIGIYLVSFNPVIGPVLAGLGAVCAIVWGVDAIRRVASYGLGTGVPSIGYMSLSIGIIGALAGIALVSTPILAGLGFLGPILALIFAVILGLLVALVAKKIVGMKIPVLVRCTAEISGAAALSVLGFSAALAGTYTIDGILASVVAPGFIALFFIMNTMAIQHPFNACLGPNENQVRTLKLGASTAFLAMVITGILTIINPVPNVWLGIPVWVAMIVVAMIGWIISIRAYINASYEEAASVKWSGLWPKVEEQ</sequence>
<evidence type="ECO:0000256" key="19">
    <source>
        <dbReference type="HAMAP-Rule" id="MF_01096"/>
    </source>
</evidence>
<keyword evidence="14 19" id="KW-0484">Methanogenesis</keyword>
<evidence type="ECO:0000256" key="3">
    <source>
        <dbReference type="ARBA" id="ARBA00004839"/>
    </source>
</evidence>